<evidence type="ECO:0000313" key="3">
    <source>
        <dbReference type="EMBL" id="DAZ90778.1"/>
    </source>
</evidence>
<protein>
    <submittedName>
        <fullName evidence="3">Protein 2</fullName>
    </submittedName>
</protein>
<feature type="coiled-coil region" evidence="1">
    <location>
        <begin position="227"/>
        <end position="254"/>
    </location>
</feature>
<dbReference type="EMBL" id="BK061793">
    <property type="protein sequence ID" value="DAZ90778.1"/>
    <property type="molecule type" value="Viral_cRNA"/>
</dbReference>
<name>A0A9N7AAN0_9RHAB</name>
<accession>A0A9N7AAN0</accession>
<feature type="compositionally biased region" description="Basic and acidic residues" evidence="2">
    <location>
        <begin position="87"/>
        <end position="119"/>
    </location>
</feature>
<evidence type="ECO:0000256" key="1">
    <source>
        <dbReference type="SAM" id="Coils"/>
    </source>
</evidence>
<proteinExistence type="predicted"/>
<feature type="region of interest" description="Disordered" evidence="2">
    <location>
        <begin position="46"/>
        <end position="131"/>
    </location>
</feature>
<sequence>MESAKDAISEVNEQMRMLREGQLEINPGIFEGIELPKSFDESLAAMEIPEGVEEEDDDSEDESELMKHMEGGESSITPQGKGQVSAKDLKEALREERLKSKSHKPSVEETTSKRGKWADEENEDEEDSRKGVLLLKEEGGDLSEKTTGLPMGQLTGSWNDLISTLLPIDQLSQHLTSLGISMNQQEYLDLERKTSAMGGLSAREGVMYFEGLRRANTLSEAKVSGSLDVLARTLEKQKAQVRSLEKTVSEIKSAERGYLELIERMKTDKMSLKESLDRQVAIHVEEEKKKLILFREREQEKFLEKLKADRESFLAKLGSNVPKPEKKSKKAGSKDTSEPPSPAVKKGKNIMRSFLEDLDNMSIEEKAGAELTSLATFLETSVSTLVEFFEVSVEAMNEGLTGFPKSVKEWKAEYKTLDGASTAVQHKFISIRD</sequence>
<feature type="region of interest" description="Disordered" evidence="2">
    <location>
        <begin position="317"/>
        <end position="346"/>
    </location>
</feature>
<feature type="compositionally biased region" description="Acidic residues" evidence="2">
    <location>
        <begin position="50"/>
        <end position="63"/>
    </location>
</feature>
<keyword evidence="1" id="KW-0175">Coiled coil</keyword>
<reference evidence="3" key="1">
    <citation type="journal article" date="2022" name="bioRxiv">
        <title>Unlocking the hidden genetic diversity of varicosaviruses, the neglected plant rhabdoviruses.</title>
        <authorList>
            <person name="Bejerman N."/>
            <person name="Dietzgen R.G."/>
            <person name="Debat H."/>
        </authorList>
    </citation>
    <scope>NUCLEOTIDE SEQUENCE</scope>
</reference>
<evidence type="ECO:0000256" key="2">
    <source>
        <dbReference type="SAM" id="MobiDB-lite"/>
    </source>
</evidence>
<organism evidence="3">
    <name type="scientific">Pinus banksiana virus 1</name>
    <dbReference type="NCBI Taxonomy" id="2977980"/>
    <lineage>
        <taxon>Viruses</taxon>
        <taxon>Riboviria</taxon>
        <taxon>Orthornavirae</taxon>
        <taxon>Negarnaviricota</taxon>
        <taxon>Haploviricotina</taxon>
        <taxon>Monjiviricetes</taxon>
        <taxon>Mononegavirales</taxon>
        <taxon>Rhabdoviridae</taxon>
        <taxon>Betarhabdovirinae</taxon>
        <taxon>Alphagymnorhavirus</taxon>
        <taxon>Alphagymnorhavirus pinibanksiae</taxon>
    </lineage>
</organism>